<gene>
    <name evidence="2" type="ORF">ACJRO7_016114</name>
</gene>
<keyword evidence="1" id="KW-0472">Membrane</keyword>
<evidence type="ECO:0008006" key="4">
    <source>
        <dbReference type="Google" id="ProtNLM"/>
    </source>
</evidence>
<organism evidence="2 3">
    <name type="scientific">Eucalyptus globulus</name>
    <name type="common">Tasmanian blue gum</name>
    <dbReference type="NCBI Taxonomy" id="34317"/>
    <lineage>
        <taxon>Eukaryota</taxon>
        <taxon>Viridiplantae</taxon>
        <taxon>Streptophyta</taxon>
        <taxon>Embryophyta</taxon>
        <taxon>Tracheophyta</taxon>
        <taxon>Spermatophyta</taxon>
        <taxon>Magnoliopsida</taxon>
        <taxon>eudicotyledons</taxon>
        <taxon>Gunneridae</taxon>
        <taxon>Pentapetalae</taxon>
        <taxon>rosids</taxon>
        <taxon>malvids</taxon>
        <taxon>Myrtales</taxon>
        <taxon>Myrtaceae</taxon>
        <taxon>Myrtoideae</taxon>
        <taxon>Eucalypteae</taxon>
        <taxon>Eucalyptus</taxon>
    </lineage>
</organism>
<evidence type="ECO:0000256" key="1">
    <source>
        <dbReference type="SAM" id="Phobius"/>
    </source>
</evidence>
<dbReference type="PANTHER" id="PTHR39113">
    <property type="entry name" value="MEMBRANE LIPOPROTEIN-RELATED"/>
    <property type="match status" value="1"/>
</dbReference>
<evidence type="ECO:0000313" key="3">
    <source>
        <dbReference type="Proteomes" id="UP001634007"/>
    </source>
</evidence>
<feature type="transmembrane region" description="Helical" evidence="1">
    <location>
        <begin position="25"/>
        <end position="47"/>
    </location>
</feature>
<keyword evidence="3" id="KW-1185">Reference proteome</keyword>
<keyword evidence="1" id="KW-0812">Transmembrane</keyword>
<reference evidence="2 3" key="1">
    <citation type="submission" date="2024-11" db="EMBL/GenBank/DDBJ databases">
        <title>Chromosome-level genome assembly of Eucalyptus globulus Labill. provides insights into its genome evolution.</title>
        <authorList>
            <person name="Li X."/>
        </authorList>
    </citation>
    <scope>NUCLEOTIDE SEQUENCE [LARGE SCALE GENOMIC DNA]</scope>
    <source>
        <strain evidence="2">CL2024</strain>
        <tissue evidence="2">Fresh tender leaves</tissue>
    </source>
</reference>
<dbReference type="AlphaFoldDB" id="A0ABD3L6B4"/>
<accession>A0ABD3L6B4</accession>
<comment type="caution">
    <text evidence="2">The sequence shown here is derived from an EMBL/GenBank/DDBJ whole genome shotgun (WGS) entry which is preliminary data.</text>
</comment>
<name>A0ABD3L6B4_EUCGL</name>
<sequence>MEFFNKETSSLSLLRSRTDPKEAQVLVRLECGILMATLVMELVVLVLTCTVHSYWVRGYEGAGGIDGQCGKMAEVKAKELDERMRWRCGRWMKTDYED</sequence>
<proteinExistence type="predicted"/>
<keyword evidence="1" id="KW-1133">Transmembrane helix</keyword>
<dbReference type="PANTHER" id="PTHR39113:SF1">
    <property type="entry name" value="MEMBRANE LIPOPROTEIN"/>
    <property type="match status" value="1"/>
</dbReference>
<dbReference type="EMBL" id="JBJKBG010000003">
    <property type="protein sequence ID" value="KAL3747279.1"/>
    <property type="molecule type" value="Genomic_DNA"/>
</dbReference>
<protein>
    <recommendedName>
        <fullName evidence="4">Transmembrane protein</fullName>
    </recommendedName>
</protein>
<dbReference type="Proteomes" id="UP001634007">
    <property type="component" value="Unassembled WGS sequence"/>
</dbReference>
<evidence type="ECO:0000313" key="2">
    <source>
        <dbReference type="EMBL" id="KAL3747279.1"/>
    </source>
</evidence>